<name>A0AA44BER4_9CLOT</name>
<dbReference type="InterPro" id="IPR012454">
    <property type="entry name" value="DUF1659"/>
</dbReference>
<keyword evidence="3" id="KW-1185">Reference proteome</keyword>
<protein>
    <submittedName>
        <fullName evidence="2">DUF1659 domain-containing protein</fullName>
    </submittedName>
</protein>
<reference evidence="2 3" key="1">
    <citation type="submission" date="2019-04" db="EMBL/GenBank/DDBJ databases">
        <title>Isachenkonia alkalipeptolytica gen. nov. sp. nov. a new anaerobic, alkiliphilic organothrophic bacterium capable to reduce synthesized ferrihydrite isolated from a soda lake.</title>
        <authorList>
            <person name="Toshchakov S.V."/>
            <person name="Zavarzina D.G."/>
            <person name="Zhilina T.N."/>
            <person name="Kostrikina N.A."/>
            <person name="Kublanov I.V."/>
        </authorList>
    </citation>
    <scope>NUCLEOTIDE SEQUENCE [LARGE SCALE GENOMIC DNA]</scope>
    <source>
        <strain evidence="2 3">Z-1701</strain>
    </source>
</reference>
<proteinExistence type="predicted"/>
<feature type="domain" description="DUF1659" evidence="1">
    <location>
        <begin position="4"/>
        <end position="64"/>
    </location>
</feature>
<dbReference type="AlphaFoldDB" id="A0AA44BER4"/>
<evidence type="ECO:0000313" key="2">
    <source>
        <dbReference type="EMBL" id="NBG89549.1"/>
    </source>
</evidence>
<dbReference type="EMBL" id="SUMG01000029">
    <property type="protein sequence ID" value="NBG89549.1"/>
    <property type="molecule type" value="Genomic_DNA"/>
</dbReference>
<evidence type="ECO:0000313" key="3">
    <source>
        <dbReference type="Proteomes" id="UP000449710"/>
    </source>
</evidence>
<organism evidence="2 3">
    <name type="scientific">Isachenkonia alkalipeptolytica</name>
    <dbReference type="NCBI Taxonomy" id="2565777"/>
    <lineage>
        <taxon>Bacteria</taxon>
        <taxon>Bacillati</taxon>
        <taxon>Bacillota</taxon>
        <taxon>Clostridia</taxon>
        <taxon>Eubacteriales</taxon>
        <taxon>Clostridiaceae</taxon>
        <taxon>Isachenkonia</taxon>
    </lineage>
</organism>
<accession>A0AA44BER4</accession>
<gene>
    <name evidence="2" type="ORF">ISALK_13720</name>
</gene>
<sequence>MDRKRMRLQVIAGLDPEGNEILRSRTVSNLKFEAQDANINIVASALGSLIATPIKQVTRIEEVVL</sequence>
<dbReference type="Pfam" id="PF07872">
    <property type="entry name" value="DUF1659"/>
    <property type="match status" value="1"/>
</dbReference>
<comment type="caution">
    <text evidence="2">The sequence shown here is derived from an EMBL/GenBank/DDBJ whole genome shotgun (WGS) entry which is preliminary data.</text>
</comment>
<evidence type="ECO:0000259" key="1">
    <source>
        <dbReference type="Pfam" id="PF07872"/>
    </source>
</evidence>
<dbReference type="RefSeq" id="WP_160723319.1">
    <property type="nucleotide sequence ID" value="NZ_SUMG01000029.1"/>
</dbReference>
<dbReference type="Proteomes" id="UP000449710">
    <property type="component" value="Unassembled WGS sequence"/>
</dbReference>